<name>A0ABP8MPV8_9BACT</name>
<reference evidence="4" key="1">
    <citation type="journal article" date="2019" name="Int. J. Syst. Evol. Microbiol.">
        <title>The Global Catalogue of Microorganisms (GCM) 10K type strain sequencing project: providing services to taxonomists for standard genome sequencing and annotation.</title>
        <authorList>
            <consortium name="The Broad Institute Genomics Platform"/>
            <consortium name="The Broad Institute Genome Sequencing Center for Infectious Disease"/>
            <person name="Wu L."/>
            <person name="Ma J."/>
        </authorList>
    </citation>
    <scope>NUCLEOTIDE SEQUENCE [LARGE SCALE GENOMIC DNA]</scope>
    <source>
        <strain evidence="4">JCM 17759</strain>
    </source>
</reference>
<keyword evidence="1" id="KW-0472">Membrane</keyword>
<comment type="caution">
    <text evidence="3">The sequence shown here is derived from an EMBL/GenBank/DDBJ whole genome shotgun (WGS) entry which is preliminary data.</text>
</comment>
<dbReference type="Proteomes" id="UP001500840">
    <property type="component" value="Unassembled WGS sequence"/>
</dbReference>
<protein>
    <recommendedName>
        <fullName evidence="2">LssY-like C-terminal domain-containing protein</fullName>
    </recommendedName>
</protein>
<evidence type="ECO:0000313" key="3">
    <source>
        <dbReference type="EMBL" id="GAA4454215.1"/>
    </source>
</evidence>
<keyword evidence="1" id="KW-0812">Transmembrane</keyword>
<organism evidence="3 4">
    <name type="scientific">Novipirellula rosea</name>
    <dbReference type="NCBI Taxonomy" id="1031540"/>
    <lineage>
        <taxon>Bacteria</taxon>
        <taxon>Pseudomonadati</taxon>
        <taxon>Planctomycetota</taxon>
        <taxon>Planctomycetia</taxon>
        <taxon>Pirellulales</taxon>
        <taxon>Pirellulaceae</taxon>
        <taxon>Novipirellula</taxon>
    </lineage>
</organism>
<keyword evidence="1" id="KW-1133">Transmembrane helix</keyword>
<gene>
    <name evidence="3" type="ORF">GCM10023156_26300</name>
</gene>
<dbReference type="RefSeq" id="WP_339944451.1">
    <property type="nucleotide sequence ID" value="NZ_BAABGA010000035.1"/>
</dbReference>
<dbReference type="Pfam" id="PF14067">
    <property type="entry name" value="LssY_C"/>
    <property type="match status" value="1"/>
</dbReference>
<keyword evidence="4" id="KW-1185">Reference proteome</keyword>
<feature type="domain" description="LssY-like C-terminal" evidence="2">
    <location>
        <begin position="227"/>
        <end position="408"/>
    </location>
</feature>
<evidence type="ECO:0000256" key="1">
    <source>
        <dbReference type="SAM" id="Phobius"/>
    </source>
</evidence>
<dbReference type="EMBL" id="BAABGA010000035">
    <property type="protein sequence ID" value="GAA4454215.1"/>
    <property type="molecule type" value="Genomic_DNA"/>
</dbReference>
<evidence type="ECO:0000313" key="4">
    <source>
        <dbReference type="Proteomes" id="UP001500840"/>
    </source>
</evidence>
<feature type="transmembrane region" description="Helical" evidence="1">
    <location>
        <begin position="105"/>
        <end position="127"/>
    </location>
</feature>
<evidence type="ECO:0000259" key="2">
    <source>
        <dbReference type="Pfam" id="PF14067"/>
    </source>
</evidence>
<accession>A0ABP8MPV8</accession>
<dbReference type="InterPro" id="IPR025902">
    <property type="entry name" value="LssY-like-C_dom"/>
</dbReference>
<proteinExistence type="predicted"/>
<sequence>MNKQLPLLRRLGVPYTPHPDERPFLERLQTRQEGHAEVKVAALSGHESNRFFGVPLARRGIQPVWLEISNRGEGPLFFDRVYLDPNYYPPLEAALVNHFAIVKRLAGFGALAWFFLPLLVLLPLKFLGARRANRRMDEYFREHAFPIGAIAPGTTARGFVFTLLDDGTKTIQVRLLTRDTKHEFVMAVPIPGLVVDYETRPFDDLYDADSLIDCDETTLRAELTKQPRATGNRLGVREGDPANLVVIADFATILTAFGTRWDETETITLATCWKTAKAFLFGTRYRYSPVSPLYLYGRSQDFALQRTRHTINERLHLRLWLTPLRFEQKPVWVGQISRDIGVRITWRTWNLTTHRIDPDVDDARDYVLEDVLNSGHLDRMGYVEGVEVSEPQAPRRNLCADPYVTDGNRAVMILSPTTSDPKFLGWHKPNAVYCESR</sequence>